<dbReference type="EMBL" id="JBFDAA010000017">
    <property type="protein sequence ID" value="KAL1116693.1"/>
    <property type="molecule type" value="Genomic_DNA"/>
</dbReference>
<dbReference type="AlphaFoldDB" id="A0ABD0XZZ3"/>
<dbReference type="SMART" id="SM00368">
    <property type="entry name" value="LRR_RI"/>
    <property type="match status" value="2"/>
</dbReference>
<gene>
    <name evidence="1" type="ORF">AAG570_005165</name>
</gene>
<evidence type="ECO:0000313" key="2">
    <source>
        <dbReference type="Proteomes" id="UP001558652"/>
    </source>
</evidence>
<sequence>VEQGLRSNSSLEKLSLVHCPIGDGGCCTICDALKDRMNLVHLEFTDCSLTHKGAKHISELIKCQKLSRFEETWRNSLRYREVDSNQLAGLRRLTVNNNKDIGDAGFKEIVDVLYDDLWLKGSRFYGKKIPLSMKLSNQDSNQFRSKLENYPNQHAKTSEINANKMDLNNKLREYKQFNTSVPLPTQLWRIETIKINRIITGHSYITHKDILNDKNPPNCNHCQIQ</sequence>
<proteinExistence type="predicted"/>
<dbReference type="PANTHER" id="PTHR24110">
    <property type="entry name" value="CENTROSOMAL PROTEIN OF 78 KDA"/>
    <property type="match status" value="1"/>
</dbReference>
<dbReference type="InterPro" id="IPR026212">
    <property type="entry name" value="Cep78"/>
</dbReference>
<dbReference type="SUPFAM" id="SSF52047">
    <property type="entry name" value="RNI-like"/>
    <property type="match status" value="1"/>
</dbReference>
<organism evidence="1 2">
    <name type="scientific">Ranatra chinensis</name>
    <dbReference type="NCBI Taxonomy" id="642074"/>
    <lineage>
        <taxon>Eukaryota</taxon>
        <taxon>Metazoa</taxon>
        <taxon>Ecdysozoa</taxon>
        <taxon>Arthropoda</taxon>
        <taxon>Hexapoda</taxon>
        <taxon>Insecta</taxon>
        <taxon>Pterygota</taxon>
        <taxon>Neoptera</taxon>
        <taxon>Paraneoptera</taxon>
        <taxon>Hemiptera</taxon>
        <taxon>Heteroptera</taxon>
        <taxon>Panheteroptera</taxon>
        <taxon>Nepomorpha</taxon>
        <taxon>Nepidae</taxon>
        <taxon>Ranatrinae</taxon>
        <taxon>Ranatra</taxon>
    </lineage>
</organism>
<accession>A0ABD0XZZ3</accession>
<protein>
    <submittedName>
        <fullName evidence="1">Uncharacterized protein</fullName>
    </submittedName>
</protein>
<dbReference type="Pfam" id="PF13516">
    <property type="entry name" value="LRR_6"/>
    <property type="match status" value="1"/>
</dbReference>
<feature type="non-terminal residue" evidence="1">
    <location>
        <position position="1"/>
    </location>
</feature>
<dbReference type="Proteomes" id="UP001558652">
    <property type="component" value="Unassembled WGS sequence"/>
</dbReference>
<dbReference type="InterPro" id="IPR001611">
    <property type="entry name" value="Leu-rich_rpt"/>
</dbReference>
<reference evidence="1 2" key="1">
    <citation type="submission" date="2024-07" db="EMBL/GenBank/DDBJ databases">
        <title>Chromosome-level genome assembly of the water stick insect Ranatra chinensis (Heteroptera: Nepidae).</title>
        <authorList>
            <person name="Liu X."/>
        </authorList>
    </citation>
    <scope>NUCLEOTIDE SEQUENCE [LARGE SCALE GENOMIC DNA]</scope>
    <source>
        <strain evidence="1">Cailab_2021Rc</strain>
        <tissue evidence="1">Muscle</tissue>
    </source>
</reference>
<evidence type="ECO:0000313" key="1">
    <source>
        <dbReference type="EMBL" id="KAL1116693.1"/>
    </source>
</evidence>
<dbReference type="Gene3D" id="3.80.10.10">
    <property type="entry name" value="Ribonuclease Inhibitor"/>
    <property type="match status" value="1"/>
</dbReference>
<keyword evidence="2" id="KW-1185">Reference proteome</keyword>
<comment type="caution">
    <text evidence="1">The sequence shown here is derived from an EMBL/GenBank/DDBJ whole genome shotgun (WGS) entry which is preliminary data.</text>
</comment>
<name>A0ABD0XZZ3_9HEMI</name>
<dbReference type="PRINTS" id="PR02062">
    <property type="entry name" value="CENTROSOME78"/>
</dbReference>
<dbReference type="PANTHER" id="PTHR24110:SF3">
    <property type="entry name" value="CENTROSOMAL PROTEIN OF 78 KDA"/>
    <property type="match status" value="1"/>
</dbReference>
<dbReference type="InterPro" id="IPR032675">
    <property type="entry name" value="LRR_dom_sf"/>
</dbReference>